<protein>
    <submittedName>
        <fullName evidence="2">AAA domain-containing protein</fullName>
    </submittedName>
</protein>
<reference evidence="2 3" key="1">
    <citation type="submission" date="2019-02" db="EMBL/GenBank/DDBJ databases">
        <title>Investigation of anaerobic lignin degradation for improved lignocellulosic biofuels.</title>
        <authorList>
            <person name="Deangelis K."/>
        </authorList>
    </citation>
    <scope>NUCLEOTIDE SEQUENCE [LARGE SCALE GENOMIC DNA]</scope>
    <source>
        <strain evidence="2 3">159R</strain>
    </source>
</reference>
<dbReference type="SUPFAM" id="SSF52540">
    <property type="entry name" value="P-loop containing nucleoside triphosphate hydrolases"/>
    <property type="match status" value="1"/>
</dbReference>
<keyword evidence="3" id="KW-1185">Reference proteome</keyword>
<dbReference type="Gene3D" id="3.40.50.300">
    <property type="entry name" value="P-loop containing nucleotide triphosphate hydrolases"/>
    <property type="match status" value="1"/>
</dbReference>
<dbReference type="AlphaFoldDB" id="A0A4R1NDL2"/>
<feature type="domain" description="AAA" evidence="1">
    <location>
        <begin position="1"/>
        <end position="87"/>
    </location>
</feature>
<gene>
    <name evidence="2" type="ORF">EZJ58_0210</name>
</gene>
<organism evidence="2 3">
    <name type="scientific">Sodalis ligni</name>
    <dbReference type="NCBI Taxonomy" id="2697027"/>
    <lineage>
        <taxon>Bacteria</taxon>
        <taxon>Pseudomonadati</taxon>
        <taxon>Pseudomonadota</taxon>
        <taxon>Gammaproteobacteria</taxon>
        <taxon>Enterobacterales</taxon>
        <taxon>Bruguierivoracaceae</taxon>
        <taxon>Sodalis</taxon>
    </lineage>
</organism>
<evidence type="ECO:0000313" key="3">
    <source>
        <dbReference type="Proteomes" id="UP000294555"/>
    </source>
</evidence>
<proteinExistence type="predicted"/>
<dbReference type="InterPro" id="IPR050678">
    <property type="entry name" value="DNA_Partitioning_ATPase"/>
</dbReference>
<dbReference type="PANTHER" id="PTHR13696:SF99">
    <property type="entry name" value="COBYRINIC ACID AC-DIAMIDE SYNTHASE"/>
    <property type="match status" value="1"/>
</dbReference>
<dbReference type="InterPro" id="IPR025669">
    <property type="entry name" value="AAA_dom"/>
</dbReference>
<dbReference type="InterPro" id="IPR027417">
    <property type="entry name" value="P-loop_NTPase"/>
</dbReference>
<dbReference type="CDD" id="cd02042">
    <property type="entry name" value="ParAB_family"/>
    <property type="match status" value="1"/>
</dbReference>
<dbReference type="EMBL" id="SJOI01000001">
    <property type="protein sequence ID" value="TCL02210.1"/>
    <property type="molecule type" value="Genomic_DNA"/>
</dbReference>
<dbReference type="PANTHER" id="PTHR13696">
    <property type="entry name" value="P-LOOP CONTAINING NUCLEOSIDE TRIPHOSPHATE HYDROLASE"/>
    <property type="match status" value="1"/>
</dbReference>
<dbReference type="Proteomes" id="UP000294555">
    <property type="component" value="Unassembled WGS sequence"/>
</dbReference>
<name>A0A4R1NDL2_9GAMM</name>
<evidence type="ECO:0000259" key="1">
    <source>
        <dbReference type="Pfam" id="PF13614"/>
    </source>
</evidence>
<comment type="caution">
    <text evidence="2">The sequence shown here is derived from an EMBL/GenBank/DDBJ whole genome shotgun (WGS) entry which is preliminary data.</text>
</comment>
<accession>A0A4R1NDL2</accession>
<sequence>MQVISVISTKGGVGKTTVAVNLGGFIADAGLRVLLLDLDIQPTLSSYYELVHRAPGGIYEFLAFNKRDLARLSSHTAIKHLEMMLSNDEHRQLRLRWIAPAKGETDYA</sequence>
<dbReference type="Pfam" id="PF13614">
    <property type="entry name" value="AAA_31"/>
    <property type="match status" value="1"/>
</dbReference>
<evidence type="ECO:0000313" key="2">
    <source>
        <dbReference type="EMBL" id="TCL02210.1"/>
    </source>
</evidence>